<dbReference type="Proteomes" id="UP000005408">
    <property type="component" value="Unassembled WGS sequence"/>
</dbReference>
<dbReference type="SUPFAM" id="SSF57184">
    <property type="entry name" value="Growth factor receptor domain"/>
    <property type="match status" value="1"/>
</dbReference>
<organism evidence="3 4">
    <name type="scientific">Magallana gigas</name>
    <name type="common">Pacific oyster</name>
    <name type="synonym">Crassostrea gigas</name>
    <dbReference type="NCBI Taxonomy" id="29159"/>
    <lineage>
        <taxon>Eukaryota</taxon>
        <taxon>Metazoa</taxon>
        <taxon>Spiralia</taxon>
        <taxon>Lophotrochozoa</taxon>
        <taxon>Mollusca</taxon>
        <taxon>Bivalvia</taxon>
        <taxon>Autobranchia</taxon>
        <taxon>Pteriomorphia</taxon>
        <taxon>Ostreida</taxon>
        <taxon>Ostreoidea</taxon>
        <taxon>Ostreidae</taxon>
        <taxon>Magallana</taxon>
    </lineage>
</organism>
<evidence type="ECO:0000256" key="2">
    <source>
        <dbReference type="SAM" id="Phobius"/>
    </source>
</evidence>
<keyword evidence="1" id="KW-0245">EGF-like domain</keyword>
<evidence type="ECO:0000313" key="4">
    <source>
        <dbReference type="Proteomes" id="UP000005408"/>
    </source>
</evidence>
<dbReference type="PANTHER" id="PTHR24043:SF8">
    <property type="entry name" value="EGF-LIKE DOMAIN-CONTAINING PROTEIN"/>
    <property type="match status" value="1"/>
</dbReference>
<accession>A0A8W8P5Z0</accession>
<reference evidence="3" key="1">
    <citation type="submission" date="2022-08" db="UniProtKB">
        <authorList>
            <consortium name="EnsemblMetazoa"/>
        </authorList>
    </citation>
    <scope>IDENTIFICATION</scope>
    <source>
        <strain evidence="3">05x7-T-G4-1.051#20</strain>
    </source>
</reference>
<dbReference type="InterPro" id="IPR009030">
    <property type="entry name" value="Growth_fac_rcpt_cys_sf"/>
</dbReference>
<dbReference type="GO" id="GO:0005044">
    <property type="term" value="F:scavenger receptor activity"/>
    <property type="evidence" value="ECO:0007669"/>
    <property type="project" value="InterPro"/>
</dbReference>
<sequence length="250" mass="28102">MGCVPGYKGPTCNEMQDDGKTSTTLYVVIASLGVLVIIIVVLVFYVILMRKRIKKQKKQKPYEQTRREKVFTQNISGYDSVLFNEARTYGCPDSSHYGENCSTPCHQNCLEGRCDVVDGSCLGCIPGYTGSTCDTGGDNHQYYESNCYLPCPDVNCASCNIQTGNQGNKCEQRECIDGCIDCWEGAQCFKGALFVCIVTIFLLVVFIFKIRKDQESHMKQEQYEQRCKDTAFTQDISGYDSVIGRHEDNY</sequence>
<feature type="transmembrane region" description="Helical" evidence="2">
    <location>
        <begin position="25"/>
        <end position="48"/>
    </location>
</feature>
<feature type="transmembrane region" description="Helical" evidence="2">
    <location>
        <begin position="192"/>
        <end position="210"/>
    </location>
</feature>
<proteinExistence type="predicted"/>
<protein>
    <submittedName>
        <fullName evidence="3">Uncharacterized protein</fullName>
    </submittedName>
</protein>
<evidence type="ECO:0000256" key="1">
    <source>
        <dbReference type="ARBA" id="ARBA00022536"/>
    </source>
</evidence>
<keyword evidence="2" id="KW-0472">Membrane</keyword>
<dbReference type="InterPro" id="IPR042635">
    <property type="entry name" value="MEGF10/SREC1/2-like"/>
</dbReference>
<evidence type="ECO:0000313" key="3">
    <source>
        <dbReference type="EnsemblMetazoa" id="G9385.1:cds"/>
    </source>
</evidence>
<name>A0A8W8P5Z0_MAGGI</name>
<keyword evidence="4" id="KW-1185">Reference proteome</keyword>
<dbReference type="AlphaFoldDB" id="A0A8W8P5Z0"/>
<dbReference type="PANTHER" id="PTHR24043">
    <property type="entry name" value="SCAVENGER RECEPTOR CLASS F"/>
    <property type="match status" value="1"/>
</dbReference>
<keyword evidence="2" id="KW-0812">Transmembrane</keyword>
<keyword evidence="2" id="KW-1133">Transmembrane helix</keyword>
<dbReference type="EnsemblMetazoa" id="G9385.1">
    <property type="protein sequence ID" value="G9385.1:cds"/>
    <property type="gene ID" value="G9385"/>
</dbReference>